<dbReference type="InterPro" id="IPR012349">
    <property type="entry name" value="Split_barrel_FMN-bd"/>
</dbReference>
<accession>A0A9D2EIU9</accession>
<name>A0A9D2EIU9_9MICO</name>
<gene>
    <name evidence="1" type="ORF">H9815_19810</name>
</gene>
<comment type="caution">
    <text evidence="1">The sequence shown here is derived from an EMBL/GenBank/DDBJ whole genome shotgun (WGS) entry which is preliminary data.</text>
</comment>
<dbReference type="Pfam" id="PF04075">
    <property type="entry name" value="F420H2_quin_red"/>
    <property type="match status" value="1"/>
</dbReference>
<evidence type="ECO:0000313" key="1">
    <source>
        <dbReference type="EMBL" id="HIZ38027.1"/>
    </source>
</evidence>
<dbReference type="InterPro" id="IPR004378">
    <property type="entry name" value="F420H2_quin_Rdtase"/>
</dbReference>
<dbReference type="Proteomes" id="UP000824037">
    <property type="component" value="Unassembled WGS sequence"/>
</dbReference>
<evidence type="ECO:0000313" key="2">
    <source>
        <dbReference type="Proteomes" id="UP000824037"/>
    </source>
</evidence>
<dbReference type="GO" id="GO:0016491">
    <property type="term" value="F:oxidoreductase activity"/>
    <property type="evidence" value="ECO:0007669"/>
    <property type="project" value="InterPro"/>
</dbReference>
<reference evidence="1" key="1">
    <citation type="journal article" date="2021" name="PeerJ">
        <title>Extensive microbial diversity within the chicken gut microbiome revealed by metagenomics and culture.</title>
        <authorList>
            <person name="Gilroy R."/>
            <person name="Ravi A."/>
            <person name="Getino M."/>
            <person name="Pursley I."/>
            <person name="Horton D.L."/>
            <person name="Alikhan N.F."/>
            <person name="Baker D."/>
            <person name="Gharbi K."/>
            <person name="Hall N."/>
            <person name="Watson M."/>
            <person name="Adriaenssens E.M."/>
            <person name="Foster-Nyarko E."/>
            <person name="Jarju S."/>
            <person name="Secka A."/>
            <person name="Antonio M."/>
            <person name="Oren A."/>
            <person name="Chaudhuri R.R."/>
            <person name="La Ragione R."/>
            <person name="Hildebrand F."/>
            <person name="Pallen M.J."/>
        </authorList>
    </citation>
    <scope>NUCLEOTIDE SEQUENCE</scope>
    <source>
        <strain evidence="1">ChiGjej4B4-7305</strain>
    </source>
</reference>
<dbReference type="Gene3D" id="2.30.110.10">
    <property type="entry name" value="Electron Transport, Fmn-binding Protein, Chain A"/>
    <property type="match status" value="1"/>
</dbReference>
<organism evidence="1 2">
    <name type="scientific">Candidatus Ruania gallistercoris</name>
    <dbReference type="NCBI Taxonomy" id="2838746"/>
    <lineage>
        <taxon>Bacteria</taxon>
        <taxon>Bacillati</taxon>
        <taxon>Actinomycetota</taxon>
        <taxon>Actinomycetes</taxon>
        <taxon>Micrococcales</taxon>
        <taxon>Ruaniaceae</taxon>
        <taxon>Ruania</taxon>
    </lineage>
</organism>
<dbReference type="AlphaFoldDB" id="A0A9D2EIU9"/>
<dbReference type="SUPFAM" id="SSF50475">
    <property type="entry name" value="FMN-binding split barrel"/>
    <property type="match status" value="1"/>
</dbReference>
<protein>
    <submittedName>
        <fullName evidence="1">Nitroreductase family deazaflavin-dependent oxidoreductase</fullName>
    </submittedName>
</protein>
<dbReference type="EMBL" id="DXBY01000337">
    <property type="protein sequence ID" value="HIZ38027.1"/>
    <property type="molecule type" value="Genomic_DNA"/>
</dbReference>
<proteinExistence type="predicted"/>
<reference evidence="1" key="2">
    <citation type="submission" date="2021-04" db="EMBL/GenBank/DDBJ databases">
        <authorList>
            <person name="Gilroy R."/>
        </authorList>
    </citation>
    <scope>NUCLEOTIDE SEQUENCE</scope>
    <source>
        <strain evidence="1">ChiGjej4B4-7305</strain>
    </source>
</reference>
<sequence>MTSDWVDPLTEARQVRITTRRRSGQGEHEVPVWFAPVGGDLALIARSAEGDWVRNIRADPAVTVRYQRRRWAAVARIVTGEAESRQLQRAWYQRYLYWYPNLGLVEWNPDATVVRVVPER</sequence>